<keyword evidence="3" id="KW-0238">DNA-binding</keyword>
<evidence type="ECO:0000256" key="2">
    <source>
        <dbReference type="ARBA" id="ARBA00022747"/>
    </source>
</evidence>
<protein>
    <submittedName>
        <fullName evidence="5">Type I restriction enzyme S subunit</fullName>
    </submittedName>
</protein>
<reference evidence="5 6" key="1">
    <citation type="submission" date="2018-10" db="EMBL/GenBank/DDBJ databases">
        <title>Genomic Encyclopedia of Archaeal and Bacterial Type Strains, Phase II (KMG-II): from individual species to whole genera.</title>
        <authorList>
            <person name="Goeker M."/>
        </authorList>
    </citation>
    <scope>NUCLEOTIDE SEQUENCE [LARGE SCALE GENOMIC DNA]</scope>
    <source>
        <strain evidence="5 6">DSM 19727</strain>
    </source>
</reference>
<dbReference type="GO" id="GO:0003677">
    <property type="term" value="F:DNA binding"/>
    <property type="evidence" value="ECO:0007669"/>
    <property type="project" value="UniProtKB-KW"/>
</dbReference>
<proteinExistence type="inferred from homology"/>
<dbReference type="Pfam" id="PF01420">
    <property type="entry name" value="Methylase_S"/>
    <property type="match status" value="2"/>
</dbReference>
<dbReference type="InterPro" id="IPR044946">
    <property type="entry name" value="Restrct_endonuc_typeI_TRD_sf"/>
</dbReference>
<dbReference type="PANTHER" id="PTHR43140">
    <property type="entry name" value="TYPE-1 RESTRICTION ENZYME ECOKI SPECIFICITY PROTEIN"/>
    <property type="match status" value="1"/>
</dbReference>
<dbReference type="Proteomes" id="UP000280368">
    <property type="component" value="Unassembled WGS sequence"/>
</dbReference>
<keyword evidence="2" id="KW-0680">Restriction system</keyword>
<dbReference type="AlphaFoldDB" id="A0A3L9ZYI4"/>
<evidence type="ECO:0000259" key="4">
    <source>
        <dbReference type="Pfam" id="PF01420"/>
    </source>
</evidence>
<dbReference type="PANTHER" id="PTHR43140:SF1">
    <property type="entry name" value="TYPE I RESTRICTION ENZYME ECOKI SPECIFICITY SUBUNIT"/>
    <property type="match status" value="1"/>
</dbReference>
<dbReference type="SUPFAM" id="SSF116734">
    <property type="entry name" value="DNA methylase specificity domain"/>
    <property type="match status" value="2"/>
</dbReference>
<sequence length="490" mass="55434">MKNNTLKEDWIELQYKDVVDKIPTSKQKLKQKDYLKDGKIAVVDQGQSTIGGYTNDDSKILVCKLPVIVFGDHTKIVKIIRFPFAPGADGTKVLQPKEFVNAKLLAFFTKILVHKISDKGYARHYQHIEKQAIKLPPLPEQRAIVAKIEELFSSLDSGIADLKKAQQQLVTYRHSVLKSAFEGNLTKAWRYKNPYTMDVFLTKLIKGKEQAIKSKSISNGKYFPKFEDDELTYKVPNNWLSLPWKTITCNNKYALKRGPFGSALTKSFFVEKGVVVYEQGHAINDDPYRHRYFVTDAKFEELKAFKAQAGDMIVSCSGATLGRICLLPDDADVGIINQALLKIDLDEKIILKKFFVMLFRSETFQRLIFTKALGSAMPNMVGMAELKEIPIPIPSIEEQRQIVQEIESRLSVCEKVEESIVESLEKSKALRQSILKKAFEGKLLSEQELAACKSASDYEPSSVLLKRIKAEKATGVKKAAVSKKRVKEKK</sequence>
<accession>A0A3L9ZYI4</accession>
<organism evidence="5 6">
    <name type="scientific">Flavobacterium weaverense</name>
    <dbReference type="NCBI Taxonomy" id="271156"/>
    <lineage>
        <taxon>Bacteria</taxon>
        <taxon>Pseudomonadati</taxon>
        <taxon>Bacteroidota</taxon>
        <taxon>Flavobacteriia</taxon>
        <taxon>Flavobacteriales</taxon>
        <taxon>Flavobacteriaceae</taxon>
        <taxon>Flavobacterium</taxon>
    </lineage>
</organism>
<dbReference type="InterPro" id="IPR051212">
    <property type="entry name" value="Type-I_RE_S_subunit"/>
</dbReference>
<evidence type="ECO:0000313" key="6">
    <source>
        <dbReference type="Proteomes" id="UP000280368"/>
    </source>
</evidence>
<comment type="similarity">
    <text evidence="1">Belongs to the type-I restriction system S methylase family.</text>
</comment>
<feature type="domain" description="Type I restriction modification DNA specificity" evidence="4">
    <location>
        <begin position="293"/>
        <end position="408"/>
    </location>
</feature>
<dbReference type="RefSeq" id="WP_170151275.1">
    <property type="nucleotide sequence ID" value="NZ_CBCSGA010000002.1"/>
</dbReference>
<dbReference type="EMBL" id="REFH01000007">
    <property type="protein sequence ID" value="RMA77951.1"/>
    <property type="molecule type" value="Genomic_DNA"/>
</dbReference>
<evidence type="ECO:0000256" key="3">
    <source>
        <dbReference type="ARBA" id="ARBA00023125"/>
    </source>
</evidence>
<gene>
    <name evidence="5" type="ORF">BC961_0311</name>
</gene>
<evidence type="ECO:0000313" key="5">
    <source>
        <dbReference type="EMBL" id="RMA77951.1"/>
    </source>
</evidence>
<dbReference type="GO" id="GO:0009307">
    <property type="term" value="P:DNA restriction-modification system"/>
    <property type="evidence" value="ECO:0007669"/>
    <property type="project" value="UniProtKB-KW"/>
</dbReference>
<dbReference type="Gene3D" id="3.90.220.20">
    <property type="entry name" value="DNA methylase specificity domains"/>
    <property type="match status" value="2"/>
</dbReference>
<feature type="domain" description="Type I restriction modification DNA specificity" evidence="4">
    <location>
        <begin position="8"/>
        <end position="154"/>
    </location>
</feature>
<evidence type="ECO:0000256" key="1">
    <source>
        <dbReference type="ARBA" id="ARBA00010923"/>
    </source>
</evidence>
<comment type="caution">
    <text evidence="5">The sequence shown here is derived from an EMBL/GenBank/DDBJ whole genome shotgun (WGS) entry which is preliminary data.</text>
</comment>
<keyword evidence="6" id="KW-1185">Reference proteome</keyword>
<name>A0A3L9ZYI4_9FLAO</name>
<dbReference type="InterPro" id="IPR000055">
    <property type="entry name" value="Restrct_endonuc_typeI_TRD"/>
</dbReference>